<keyword evidence="2" id="KW-0489">Methyltransferase</keyword>
<dbReference type="InterPro" id="IPR041698">
    <property type="entry name" value="Methyltransf_25"/>
</dbReference>
<dbReference type="RefSeq" id="WP_183770987.1">
    <property type="nucleotide sequence ID" value="NZ_JACIDK010000002.1"/>
</dbReference>
<dbReference type="GO" id="GO:0032259">
    <property type="term" value="P:methylation"/>
    <property type="evidence" value="ECO:0007669"/>
    <property type="project" value="UniProtKB-KW"/>
</dbReference>
<dbReference type="AlphaFoldDB" id="A0A839ZY58"/>
<dbReference type="CDD" id="cd02440">
    <property type="entry name" value="AdoMet_MTases"/>
    <property type="match status" value="1"/>
</dbReference>
<dbReference type="SUPFAM" id="SSF53335">
    <property type="entry name" value="S-adenosyl-L-methionine-dependent methyltransferases"/>
    <property type="match status" value="1"/>
</dbReference>
<keyword evidence="3" id="KW-1185">Reference proteome</keyword>
<evidence type="ECO:0000259" key="1">
    <source>
        <dbReference type="Pfam" id="PF13649"/>
    </source>
</evidence>
<gene>
    <name evidence="2" type="ORF">GGQ61_001386</name>
</gene>
<keyword evidence="2" id="KW-0808">Transferase</keyword>
<accession>A0A839ZY58</accession>
<reference evidence="2 3" key="1">
    <citation type="submission" date="2020-08" db="EMBL/GenBank/DDBJ databases">
        <title>Genomic Encyclopedia of Type Strains, Phase IV (KMG-IV): sequencing the most valuable type-strain genomes for metagenomic binning, comparative biology and taxonomic classification.</title>
        <authorList>
            <person name="Goeker M."/>
        </authorList>
    </citation>
    <scope>NUCLEOTIDE SEQUENCE [LARGE SCALE GENOMIC DNA]</scope>
    <source>
        <strain evidence="2 3">DSM 21793</strain>
    </source>
</reference>
<proteinExistence type="predicted"/>
<organism evidence="2 3">
    <name type="scientific">Phenylobacterium haematophilum</name>
    <dbReference type="NCBI Taxonomy" id="98513"/>
    <lineage>
        <taxon>Bacteria</taxon>
        <taxon>Pseudomonadati</taxon>
        <taxon>Pseudomonadota</taxon>
        <taxon>Alphaproteobacteria</taxon>
        <taxon>Caulobacterales</taxon>
        <taxon>Caulobacteraceae</taxon>
        <taxon>Phenylobacterium</taxon>
    </lineage>
</organism>
<feature type="domain" description="Methyltransferase" evidence="1">
    <location>
        <begin position="106"/>
        <end position="200"/>
    </location>
</feature>
<sequence length="289" mass="31795">MLPPDDAKAVAAAETLAASGAGVDQVLAQLRATLSLDAFGMLIIDLPREDLPHLSRLLPRMASDETQRNFTGNAGLTLLRETVSFVRALAYNYAAVRNRSLSQARVLDYGCGYGRITRMMYYYTDPASIWAMDPWDFAVGLCREAGLIGNLAQSDYLPKSLPAPERAIDVAFAFSVFTHTSRSATDAALGALRRHIADDGLLAITIRAPEYWDVNPDYADKAEAYKALHARDGFAFVPHQRDTVEGEATYGDTSLTLDFITANYPDWKIAGSDWALADPYQRYVFLQPA</sequence>
<evidence type="ECO:0000313" key="3">
    <source>
        <dbReference type="Proteomes" id="UP000530564"/>
    </source>
</evidence>
<name>A0A839ZY58_9CAUL</name>
<protein>
    <submittedName>
        <fullName evidence="2">SAM-dependent methyltransferase</fullName>
    </submittedName>
</protein>
<dbReference type="InterPro" id="IPR029063">
    <property type="entry name" value="SAM-dependent_MTases_sf"/>
</dbReference>
<dbReference type="EMBL" id="JACIDK010000002">
    <property type="protein sequence ID" value="MBB3890669.1"/>
    <property type="molecule type" value="Genomic_DNA"/>
</dbReference>
<dbReference type="Proteomes" id="UP000530564">
    <property type="component" value="Unassembled WGS sequence"/>
</dbReference>
<evidence type="ECO:0000313" key="2">
    <source>
        <dbReference type="EMBL" id="MBB3890669.1"/>
    </source>
</evidence>
<dbReference type="Pfam" id="PF13649">
    <property type="entry name" value="Methyltransf_25"/>
    <property type="match status" value="1"/>
</dbReference>
<dbReference type="Gene3D" id="3.40.50.150">
    <property type="entry name" value="Vaccinia Virus protein VP39"/>
    <property type="match status" value="1"/>
</dbReference>
<comment type="caution">
    <text evidence="2">The sequence shown here is derived from an EMBL/GenBank/DDBJ whole genome shotgun (WGS) entry which is preliminary data.</text>
</comment>
<dbReference type="GO" id="GO:0008168">
    <property type="term" value="F:methyltransferase activity"/>
    <property type="evidence" value="ECO:0007669"/>
    <property type="project" value="UniProtKB-KW"/>
</dbReference>